<gene>
    <name evidence="2" type="ORF">AMJ44_06280</name>
</gene>
<accession>A0A0S7Y1F2</accession>
<proteinExistence type="predicted"/>
<dbReference type="PROSITE" id="PS51257">
    <property type="entry name" value="PROKAR_LIPOPROTEIN"/>
    <property type="match status" value="1"/>
</dbReference>
<reference evidence="2 3" key="1">
    <citation type="journal article" date="2015" name="Microbiome">
        <title>Genomic resolution of linkages in carbon, nitrogen, and sulfur cycling among widespread estuary sediment bacteria.</title>
        <authorList>
            <person name="Baker B.J."/>
            <person name="Lazar C.S."/>
            <person name="Teske A.P."/>
            <person name="Dick G.J."/>
        </authorList>
    </citation>
    <scope>NUCLEOTIDE SEQUENCE [LARGE SCALE GENOMIC DNA]</scope>
    <source>
        <strain evidence="2">DG_54_3</strain>
    </source>
</reference>
<feature type="signal peptide" evidence="1">
    <location>
        <begin position="1"/>
        <end position="25"/>
    </location>
</feature>
<sequence length="331" mass="37868">MKNLFKVLVVSFLVCGLILSGCAEKKEKPKAKKTEAKEEVSLTAEKPPWDNFGYEKLNQFHLRYYYIFGTAIDKVQKGEMGWEEAIKDNTGIVEVWFKSDGSLFRLDRYIEKLDAKCKSYEGAPPDTISYNGKTYYLQERIIQKGKQFTSYTFHSGDQIGYDDLTKQAIAKSCRYEKFSTEKGRFVDKGSAIGWMMFGHVSGDGFGFYLNQKLGDEELDEDLEKLGEGALELTKMMNPAEYKKIIESWKVRKNIAGRAAVKDYGSPPSFRGILGIKGFQFIDLELGIGLEGYFEGFPKIYQYPEIKFDEPMLSYKALIVEKTVPPEVFEKF</sequence>
<evidence type="ECO:0008006" key="4">
    <source>
        <dbReference type="Google" id="ProtNLM"/>
    </source>
</evidence>
<feature type="chain" id="PRO_5006640355" description="Lipoprotein" evidence="1">
    <location>
        <begin position="26"/>
        <end position="331"/>
    </location>
</feature>
<evidence type="ECO:0000256" key="1">
    <source>
        <dbReference type="SAM" id="SignalP"/>
    </source>
</evidence>
<evidence type="ECO:0000313" key="3">
    <source>
        <dbReference type="Proteomes" id="UP000051861"/>
    </source>
</evidence>
<evidence type="ECO:0000313" key="2">
    <source>
        <dbReference type="EMBL" id="KPJ68551.1"/>
    </source>
</evidence>
<dbReference type="EMBL" id="LIZX01000050">
    <property type="protein sequence ID" value="KPJ68551.1"/>
    <property type="molecule type" value="Genomic_DNA"/>
</dbReference>
<dbReference type="PATRIC" id="fig|1703775.3.peg.2381"/>
<dbReference type="Proteomes" id="UP000051861">
    <property type="component" value="Unassembled WGS sequence"/>
</dbReference>
<organism evidence="2 3">
    <name type="scientific">candidate division WOR-1 bacterium DG_54_3</name>
    <dbReference type="NCBI Taxonomy" id="1703775"/>
    <lineage>
        <taxon>Bacteria</taxon>
        <taxon>Bacillati</taxon>
        <taxon>Saganbacteria</taxon>
    </lineage>
</organism>
<dbReference type="AlphaFoldDB" id="A0A0S7Y1F2"/>
<keyword evidence="1" id="KW-0732">Signal</keyword>
<name>A0A0S7Y1F2_UNCSA</name>
<protein>
    <recommendedName>
        <fullName evidence="4">Lipoprotein</fullName>
    </recommendedName>
</protein>
<comment type="caution">
    <text evidence="2">The sequence shown here is derived from an EMBL/GenBank/DDBJ whole genome shotgun (WGS) entry which is preliminary data.</text>
</comment>